<organism evidence="2 3">
    <name type="scientific">Modestobacter marinus</name>
    <dbReference type="NCBI Taxonomy" id="477641"/>
    <lineage>
        <taxon>Bacteria</taxon>
        <taxon>Bacillati</taxon>
        <taxon>Actinomycetota</taxon>
        <taxon>Actinomycetes</taxon>
        <taxon>Geodermatophilales</taxon>
        <taxon>Geodermatophilaceae</taxon>
        <taxon>Modestobacter</taxon>
    </lineage>
</organism>
<keyword evidence="4" id="KW-1185">Reference proteome</keyword>
<dbReference type="Proteomes" id="UP000648663">
    <property type="component" value="Unassembled WGS sequence"/>
</dbReference>
<evidence type="ECO:0000313" key="2">
    <source>
        <dbReference type="EMBL" id="NIH70301.1"/>
    </source>
</evidence>
<comment type="caution">
    <text evidence="2">The sequence shown here is derived from an EMBL/GenBank/DDBJ whole genome shotgun (WGS) entry which is preliminary data.</text>
</comment>
<evidence type="ECO:0000313" key="3">
    <source>
        <dbReference type="Proteomes" id="UP000552836"/>
    </source>
</evidence>
<dbReference type="Proteomes" id="UP000552836">
    <property type="component" value="Unassembled WGS sequence"/>
</dbReference>
<sequence>MLLPFVQALMIGSPSASSTAGRNGEHRCDEAAAIGLLITSGIHGAAHRLAHQAPTQIMRPTLASAPVGAHAPADTCGIREGVGGSCHSAGMTTEQPPTWEQILNDPVAYGYSEGDAERIRGERTIGQVASLLHSRGQDSSAALMLDVQFLTIQRRYGENWGDDDSEFVAILDIESYVVPRFNQECRAQIESALDVVRDHEGAPQVNDIRIREVIPTVGARWREGLMRDLVAEQPNNQARKVRLEPTHITEDGLFFTNNEEYRVYAVLKDIQRDLPAGDTILIAPLPGARARGTTMTPDFLVAYRGRVGVIEVDGPKHDGRFGADAQRDRLVQNAGVRVVAHILVEDLRSRENVEILVRDFLHRLIAP</sequence>
<reference evidence="2 3" key="3">
    <citation type="submission" date="2020-02" db="EMBL/GenBank/DDBJ databases">
        <title>Sequencing the genomes of 1000 actinobacteria strains.</title>
        <authorList>
            <person name="Klenk H.-P."/>
        </authorList>
    </citation>
    <scope>NUCLEOTIDE SEQUENCE [LARGE SCALE GENOMIC DNA]</scope>
    <source>
        <strain evidence="2 3">DSM 45201</strain>
    </source>
</reference>
<accession>A0A846LS33</accession>
<reference evidence="1" key="4">
    <citation type="submission" date="2024-05" db="EMBL/GenBank/DDBJ databases">
        <authorList>
            <person name="Sun Q."/>
            <person name="Zhou Y."/>
        </authorList>
    </citation>
    <scope>NUCLEOTIDE SEQUENCE</scope>
    <source>
        <strain evidence="1">CGMCC 4.5581</strain>
    </source>
</reference>
<dbReference type="EMBL" id="JAAMPA010000008">
    <property type="protein sequence ID" value="NIH70301.1"/>
    <property type="molecule type" value="Genomic_DNA"/>
</dbReference>
<reference evidence="1" key="1">
    <citation type="journal article" date="2014" name="Int. J. Syst. Evol. Microbiol.">
        <title>Complete genome of a new Firmicutes species belonging to the dominant human colonic microbiota ('Ruminococcus bicirculans') reveals two chromosomes and a selective capacity to utilize plant glucans.</title>
        <authorList>
            <consortium name="NISC Comparative Sequencing Program"/>
            <person name="Wegmann U."/>
            <person name="Louis P."/>
            <person name="Goesmann A."/>
            <person name="Henrissat B."/>
            <person name="Duncan S.H."/>
            <person name="Flint H.J."/>
        </authorList>
    </citation>
    <scope>NUCLEOTIDE SEQUENCE</scope>
    <source>
        <strain evidence="1">CGMCC 4.5581</strain>
    </source>
</reference>
<evidence type="ECO:0008006" key="5">
    <source>
        <dbReference type="Google" id="ProtNLM"/>
    </source>
</evidence>
<reference evidence="4" key="2">
    <citation type="journal article" date="2019" name="Int. J. Syst. Evol. Microbiol.">
        <title>The Global Catalogue of Microorganisms (GCM) 10K type strain sequencing project: providing services to taxonomists for standard genome sequencing and annotation.</title>
        <authorList>
            <consortium name="The Broad Institute Genomics Platform"/>
            <consortium name="The Broad Institute Genome Sequencing Center for Infectious Disease"/>
            <person name="Wu L."/>
            <person name="Ma J."/>
        </authorList>
    </citation>
    <scope>NUCLEOTIDE SEQUENCE [LARGE SCALE GENOMIC DNA]</scope>
    <source>
        <strain evidence="4">CGMCC 4.5581</strain>
    </source>
</reference>
<dbReference type="EMBL" id="BMMI01000012">
    <property type="protein sequence ID" value="GGL83920.1"/>
    <property type="molecule type" value="Genomic_DNA"/>
</dbReference>
<dbReference type="RefSeq" id="WP_166757842.1">
    <property type="nucleotide sequence ID" value="NZ_BAABJU010000041.1"/>
</dbReference>
<dbReference type="AlphaFoldDB" id="A0A846LS33"/>
<evidence type="ECO:0000313" key="1">
    <source>
        <dbReference type="EMBL" id="GGL83920.1"/>
    </source>
</evidence>
<gene>
    <name evidence="2" type="ORF">FB380_004812</name>
    <name evidence="1" type="ORF">GCM10011589_45440</name>
</gene>
<name>A0A846LS33_9ACTN</name>
<protein>
    <recommendedName>
        <fullName evidence="5">DUF559 domain-containing protein</fullName>
    </recommendedName>
</protein>
<evidence type="ECO:0000313" key="4">
    <source>
        <dbReference type="Proteomes" id="UP000648663"/>
    </source>
</evidence>
<proteinExistence type="predicted"/>